<dbReference type="PANTHER" id="PTHR30100">
    <property type="entry name" value="FATTY ACID/PHOSPHOLIPID SYNTHESIS PROTEIN PLSX"/>
    <property type="match status" value="1"/>
</dbReference>
<evidence type="ECO:0000256" key="9">
    <source>
        <dbReference type="ARBA" id="ARBA00024069"/>
    </source>
</evidence>
<reference evidence="11" key="1">
    <citation type="journal article" date="2008" name="ISME J.">
        <title>Genomic patterns of recombination, clonal divergence and environment in marine microbial populations.</title>
        <authorList>
            <person name="Konstantinidis K.T."/>
            <person name="Delong E.F."/>
        </authorList>
    </citation>
    <scope>NUCLEOTIDE SEQUENCE</scope>
</reference>
<evidence type="ECO:0000256" key="6">
    <source>
        <dbReference type="ARBA" id="ARBA00023098"/>
    </source>
</evidence>
<sequence>MMKSQVRLISDTPSVPKDFTVVNGSLLSRKKSNWKKNRDVFLSDFITLSLDVMSGDKDPKASINAALNLLELREDVKIFLVGNKEIIEKQTSGKIGNRLQILHADEVVQMSDPPVVVLRKKKQSSMRRAVDLVKDGVSQACVSSGNTGALMAISKYVLKTIPTIDRPALMTSIPTMKGSTYVLDLGANSNCTSEQLYQFALMGDVAAKEIKGIDQPRIGLLNMGEEASKGNQVIKEAANLMHSSSINFIGYIEGNSIAEGKADVVVTDGFTGNVALKAVEGSVRLVFKFVDDAFNANAYNKFSSMVSKPALDLAKDKIDPRRYNGALLLGLNGVVVKSHGDSDAFGVHHALITAIEEVQSDIVSKLIGAF</sequence>
<evidence type="ECO:0000256" key="3">
    <source>
        <dbReference type="ARBA" id="ARBA00022490"/>
    </source>
</evidence>
<dbReference type="SUPFAM" id="SSF53659">
    <property type="entry name" value="Isocitrate/Isopropylmalate dehydrogenase-like"/>
    <property type="match status" value="1"/>
</dbReference>
<protein>
    <recommendedName>
        <fullName evidence="9">phosphate acyltransferase</fullName>
        <ecNumber evidence="9">2.3.1.274</ecNumber>
    </recommendedName>
</protein>
<dbReference type="NCBIfam" id="TIGR00182">
    <property type="entry name" value="plsX"/>
    <property type="match status" value="1"/>
</dbReference>
<dbReference type="PANTHER" id="PTHR30100:SF1">
    <property type="entry name" value="PHOSPHATE ACYLTRANSFERASE"/>
    <property type="match status" value="1"/>
</dbReference>
<keyword evidence="8" id="KW-1208">Phospholipid metabolism</keyword>
<dbReference type="InterPro" id="IPR003664">
    <property type="entry name" value="FA_synthesis"/>
</dbReference>
<dbReference type="InterPro" id="IPR012281">
    <property type="entry name" value="Phospholipid_synth_PlsX-like"/>
</dbReference>
<dbReference type="Pfam" id="PF02504">
    <property type="entry name" value="FA_synthesis"/>
    <property type="match status" value="1"/>
</dbReference>
<dbReference type="Gene3D" id="3.40.718.10">
    <property type="entry name" value="Isopropylmalate Dehydrogenase"/>
    <property type="match status" value="1"/>
</dbReference>
<accession>B3T0Q5</accession>
<dbReference type="PIRSF" id="PIRSF002465">
    <property type="entry name" value="Phsphlp_syn_PlsX"/>
    <property type="match status" value="1"/>
</dbReference>
<gene>
    <name evidence="11" type="ORF">ALOHA_HF4000006O13ctg1g10</name>
</gene>
<dbReference type="AlphaFoldDB" id="B3T0Q5"/>
<keyword evidence="4" id="KW-0444">Lipid biosynthesis</keyword>
<evidence type="ECO:0000256" key="5">
    <source>
        <dbReference type="ARBA" id="ARBA00022679"/>
    </source>
</evidence>
<keyword evidence="5" id="KW-0808">Transferase</keyword>
<keyword evidence="3" id="KW-0963">Cytoplasm</keyword>
<evidence type="ECO:0000256" key="2">
    <source>
        <dbReference type="ARBA" id="ARBA00004496"/>
    </source>
</evidence>
<dbReference type="EMBL" id="EU016568">
    <property type="protein sequence ID" value="ABZ06164.1"/>
    <property type="molecule type" value="Genomic_DNA"/>
</dbReference>
<dbReference type="HAMAP" id="MF_00019">
    <property type="entry name" value="PlsX"/>
    <property type="match status" value="1"/>
</dbReference>
<dbReference type="EC" id="2.3.1.274" evidence="9"/>
<comment type="subcellular location">
    <subcellularLocation>
        <location evidence="2">Cytoplasm</location>
    </subcellularLocation>
</comment>
<evidence type="ECO:0000256" key="4">
    <source>
        <dbReference type="ARBA" id="ARBA00022516"/>
    </source>
</evidence>
<evidence type="ECO:0000313" key="11">
    <source>
        <dbReference type="EMBL" id="ABZ06164.1"/>
    </source>
</evidence>
<name>B3T0Q5_9ZZZZ</name>
<comment type="catalytic activity">
    <reaction evidence="1">
        <text>a fatty acyl-[ACP] + phosphate = an acyl phosphate + holo-[ACP]</text>
        <dbReference type="Rhea" id="RHEA:42292"/>
        <dbReference type="Rhea" id="RHEA-COMP:9685"/>
        <dbReference type="Rhea" id="RHEA-COMP:14125"/>
        <dbReference type="ChEBI" id="CHEBI:43474"/>
        <dbReference type="ChEBI" id="CHEBI:59918"/>
        <dbReference type="ChEBI" id="CHEBI:64479"/>
        <dbReference type="ChEBI" id="CHEBI:138651"/>
        <dbReference type="EC" id="2.3.1.274"/>
    </reaction>
</comment>
<dbReference type="GO" id="GO:0008654">
    <property type="term" value="P:phospholipid biosynthetic process"/>
    <property type="evidence" value="ECO:0007669"/>
    <property type="project" value="UniProtKB-KW"/>
</dbReference>
<evidence type="ECO:0000256" key="1">
    <source>
        <dbReference type="ARBA" id="ARBA00001232"/>
    </source>
</evidence>
<keyword evidence="7" id="KW-0594">Phospholipid biosynthesis</keyword>
<keyword evidence="6" id="KW-0443">Lipid metabolism</keyword>
<evidence type="ECO:0000256" key="7">
    <source>
        <dbReference type="ARBA" id="ARBA00023209"/>
    </source>
</evidence>
<dbReference type="GO" id="GO:0006633">
    <property type="term" value="P:fatty acid biosynthetic process"/>
    <property type="evidence" value="ECO:0007669"/>
    <property type="project" value="InterPro"/>
</dbReference>
<proteinExistence type="inferred from homology"/>
<organism evidence="11">
    <name type="scientific">uncultured marine microorganism HF4000_006O13</name>
    <dbReference type="NCBI Taxonomy" id="455509"/>
    <lineage>
        <taxon>unclassified sequences</taxon>
        <taxon>environmental samples</taxon>
    </lineage>
</organism>
<evidence type="ECO:0000256" key="8">
    <source>
        <dbReference type="ARBA" id="ARBA00023264"/>
    </source>
</evidence>
<dbReference type="GO" id="GO:0043811">
    <property type="term" value="F:phosphate:acyl-[acyl carrier protein] acyltransferase activity"/>
    <property type="evidence" value="ECO:0007669"/>
    <property type="project" value="UniProtKB-EC"/>
</dbReference>
<comment type="subunit">
    <text evidence="10">Homodimer. Probably interacts with PlsY.</text>
</comment>
<evidence type="ECO:0000256" key="10">
    <source>
        <dbReference type="ARBA" id="ARBA00046608"/>
    </source>
</evidence>